<dbReference type="EMBL" id="CP042906">
    <property type="protein sequence ID" value="QEX15132.1"/>
    <property type="molecule type" value="Genomic_DNA"/>
</dbReference>
<dbReference type="CDD" id="cd00683">
    <property type="entry name" value="Trans_IPPS_HH"/>
    <property type="match status" value="1"/>
</dbReference>
<evidence type="ECO:0000313" key="3">
    <source>
        <dbReference type="Proteomes" id="UP000326202"/>
    </source>
</evidence>
<dbReference type="InterPro" id="IPR033904">
    <property type="entry name" value="Trans_IPPS_HH"/>
</dbReference>
<dbReference type="GO" id="GO:0051996">
    <property type="term" value="F:squalene synthase [NAD(P)H] activity"/>
    <property type="evidence" value="ECO:0007669"/>
    <property type="project" value="InterPro"/>
</dbReference>
<dbReference type="OrthoDB" id="9807580at2"/>
<dbReference type="Proteomes" id="UP000326202">
    <property type="component" value="Chromosome"/>
</dbReference>
<dbReference type="AlphaFoldDB" id="A0A5J6MCW6"/>
<dbReference type="GO" id="GO:0004311">
    <property type="term" value="F:geranylgeranyl diphosphate synthase activity"/>
    <property type="evidence" value="ECO:0007669"/>
    <property type="project" value="InterPro"/>
</dbReference>
<organism evidence="2 3">
    <name type="scientific">Hypericibacter terrae</name>
    <dbReference type="NCBI Taxonomy" id="2602015"/>
    <lineage>
        <taxon>Bacteria</taxon>
        <taxon>Pseudomonadati</taxon>
        <taxon>Pseudomonadota</taxon>
        <taxon>Alphaproteobacteria</taxon>
        <taxon>Rhodospirillales</taxon>
        <taxon>Dongiaceae</taxon>
        <taxon>Hypericibacter</taxon>
    </lineage>
</organism>
<dbReference type="Pfam" id="PF00494">
    <property type="entry name" value="SQS_PSY"/>
    <property type="match status" value="1"/>
</dbReference>
<dbReference type="InterPro" id="IPR002060">
    <property type="entry name" value="Squ/phyt_synthse"/>
</dbReference>
<dbReference type="RefSeq" id="WP_151175616.1">
    <property type="nucleotide sequence ID" value="NZ_CP042906.1"/>
</dbReference>
<dbReference type="InterPro" id="IPR008949">
    <property type="entry name" value="Isoprenoid_synthase_dom_sf"/>
</dbReference>
<dbReference type="PANTHER" id="PTHR31480">
    <property type="entry name" value="BIFUNCTIONAL LYCOPENE CYCLASE/PHYTOENE SYNTHASE"/>
    <property type="match status" value="1"/>
</dbReference>
<dbReference type="NCBIfam" id="TIGR03464">
    <property type="entry name" value="HpnC"/>
    <property type="match status" value="1"/>
</dbReference>
<evidence type="ECO:0000313" key="2">
    <source>
        <dbReference type="EMBL" id="QEX15132.1"/>
    </source>
</evidence>
<evidence type="ECO:0000256" key="1">
    <source>
        <dbReference type="SAM" id="MobiDB-lite"/>
    </source>
</evidence>
<reference evidence="2 3" key="1">
    <citation type="submission" date="2019-08" db="EMBL/GenBank/DDBJ databases">
        <title>Hyperibacter terrae gen. nov., sp. nov. and Hyperibacter viscosus sp. nov., two new members in the family Rhodospirillaceae isolated from the rhizosphere of Hypericum perforatum.</title>
        <authorList>
            <person name="Noviana Z."/>
        </authorList>
    </citation>
    <scope>NUCLEOTIDE SEQUENCE [LARGE SCALE GENOMIC DNA]</scope>
    <source>
        <strain evidence="2 3">R5913</strain>
    </source>
</reference>
<dbReference type="InterPro" id="IPR017827">
    <property type="entry name" value="HSQ_synthase_HpnC"/>
</dbReference>
<proteinExistence type="predicted"/>
<keyword evidence="3" id="KW-1185">Reference proteome</keyword>
<dbReference type="KEGG" id="htq:FRZ44_04120"/>
<dbReference type="SUPFAM" id="SSF48576">
    <property type="entry name" value="Terpenoid synthases"/>
    <property type="match status" value="1"/>
</dbReference>
<dbReference type="SFLD" id="SFLDS00005">
    <property type="entry name" value="Isoprenoid_Synthase_Type_I"/>
    <property type="match status" value="1"/>
</dbReference>
<gene>
    <name evidence="2" type="ORF">FRZ44_04120</name>
</gene>
<dbReference type="SFLD" id="SFLDG01018">
    <property type="entry name" value="Squalene/Phytoene_Synthase_Lik"/>
    <property type="match status" value="1"/>
</dbReference>
<name>A0A5J6MCW6_9PROT</name>
<sequence length="293" mass="32247">MKDSSLSSAVETPSGKGAGDENFPVGSWLLPPALRPHIARYYAFARTIDDIADNPDLPAAEKIRRLDGFAEALSTGQGGPDYAKALALRASMIETGVPFRHGTDLTIAFKQDAIQGRYRDWEDLMGYCNNSAAPVGRYLIDLHGEGRHCYVASDALCNALQVLNHLQDCQKDYRALDRVYLPEPWLIEAGGSIADLDGPASTPALRQVIDRCLDHTAELVRRARPLPDQFRSRRFAMEAAFIWRIADRLLIELSRRDPVATRVQLSKGQFAAAGLWGVALVLRTPRPSAPPKG</sequence>
<feature type="region of interest" description="Disordered" evidence="1">
    <location>
        <begin position="1"/>
        <end position="22"/>
    </location>
</feature>
<accession>A0A5J6MCW6</accession>
<dbReference type="GO" id="GO:0016114">
    <property type="term" value="P:terpenoid biosynthetic process"/>
    <property type="evidence" value="ECO:0007669"/>
    <property type="project" value="UniProtKB-ARBA"/>
</dbReference>
<dbReference type="Gene3D" id="1.10.600.10">
    <property type="entry name" value="Farnesyl Diphosphate Synthase"/>
    <property type="match status" value="1"/>
</dbReference>
<protein>
    <submittedName>
        <fullName evidence="2">Squalene synthase HpnC</fullName>
    </submittedName>
</protein>
<feature type="compositionally biased region" description="Polar residues" evidence="1">
    <location>
        <begin position="1"/>
        <end position="11"/>
    </location>
</feature>